<keyword evidence="3 10" id="KW-0813">Transport</keyword>
<dbReference type="PANTHER" id="PTHR34182:SF1">
    <property type="entry name" value="PROTEIN-EXPORT MEMBRANE PROTEIN SECG"/>
    <property type="match status" value="1"/>
</dbReference>
<evidence type="ECO:0000256" key="7">
    <source>
        <dbReference type="ARBA" id="ARBA00022989"/>
    </source>
</evidence>
<dbReference type="GO" id="GO:0009306">
    <property type="term" value="P:protein secretion"/>
    <property type="evidence" value="ECO:0007669"/>
    <property type="project" value="UniProtKB-UniRule"/>
</dbReference>
<evidence type="ECO:0000256" key="5">
    <source>
        <dbReference type="ARBA" id="ARBA00022692"/>
    </source>
</evidence>
<dbReference type="NCBIfam" id="TIGR00810">
    <property type="entry name" value="secG"/>
    <property type="match status" value="1"/>
</dbReference>
<evidence type="ECO:0000256" key="1">
    <source>
        <dbReference type="ARBA" id="ARBA00004651"/>
    </source>
</evidence>
<dbReference type="GO" id="GO:0005886">
    <property type="term" value="C:plasma membrane"/>
    <property type="evidence" value="ECO:0007669"/>
    <property type="project" value="UniProtKB-SubCell"/>
</dbReference>
<keyword evidence="4 10" id="KW-1003">Cell membrane</keyword>
<dbReference type="OrthoDB" id="371332at2"/>
<evidence type="ECO:0000256" key="8">
    <source>
        <dbReference type="ARBA" id="ARBA00023010"/>
    </source>
</evidence>
<dbReference type="eggNOG" id="COG1314">
    <property type="taxonomic scope" value="Bacteria"/>
</dbReference>
<dbReference type="STRING" id="1480694.DC28_00355"/>
<keyword evidence="12" id="KW-1185">Reference proteome</keyword>
<organism evidence="11 12">
    <name type="scientific">Spirochaeta lutea</name>
    <dbReference type="NCBI Taxonomy" id="1480694"/>
    <lineage>
        <taxon>Bacteria</taxon>
        <taxon>Pseudomonadati</taxon>
        <taxon>Spirochaetota</taxon>
        <taxon>Spirochaetia</taxon>
        <taxon>Spirochaetales</taxon>
        <taxon>Spirochaetaceae</taxon>
        <taxon>Spirochaeta</taxon>
    </lineage>
</organism>
<keyword evidence="7 10" id="KW-1133">Transmembrane helix</keyword>
<dbReference type="PRINTS" id="PR01651">
    <property type="entry name" value="SECGEXPORT"/>
</dbReference>
<dbReference type="PANTHER" id="PTHR34182">
    <property type="entry name" value="PROTEIN-EXPORT MEMBRANE PROTEIN SECG"/>
    <property type="match status" value="1"/>
</dbReference>
<dbReference type="GO" id="GO:0015450">
    <property type="term" value="F:protein-transporting ATPase activity"/>
    <property type="evidence" value="ECO:0007669"/>
    <property type="project" value="UniProtKB-UniRule"/>
</dbReference>
<keyword evidence="5 10" id="KW-0812">Transmembrane</keyword>
<keyword evidence="6 10" id="KW-0653">Protein transport</keyword>
<evidence type="ECO:0000256" key="6">
    <source>
        <dbReference type="ARBA" id="ARBA00022927"/>
    </source>
</evidence>
<evidence type="ECO:0000256" key="10">
    <source>
        <dbReference type="RuleBase" id="RU365087"/>
    </source>
</evidence>
<evidence type="ECO:0000313" key="12">
    <source>
        <dbReference type="Proteomes" id="UP000029692"/>
    </source>
</evidence>
<dbReference type="Pfam" id="PF03840">
    <property type="entry name" value="SecG"/>
    <property type="match status" value="1"/>
</dbReference>
<comment type="subcellular location">
    <subcellularLocation>
        <location evidence="1 10">Cell membrane</location>
        <topology evidence="1 10">Multi-pass membrane protein</topology>
    </subcellularLocation>
</comment>
<evidence type="ECO:0000256" key="9">
    <source>
        <dbReference type="ARBA" id="ARBA00023136"/>
    </source>
</evidence>
<reference evidence="11 12" key="1">
    <citation type="submission" date="2014-05" db="EMBL/GenBank/DDBJ databases">
        <title>De novo Genome Sequence of Spirocheata sp.</title>
        <authorList>
            <person name="Shivani Y."/>
            <person name="Subhash Y."/>
            <person name="Tushar L."/>
            <person name="Sasikala C."/>
            <person name="Ramana C.V."/>
        </authorList>
    </citation>
    <scope>NUCLEOTIDE SEQUENCE [LARGE SCALE GENOMIC DNA]</scope>
    <source>
        <strain evidence="11 12">JC230</strain>
    </source>
</reference>
<evidence type="ECO:0000256" key="3">
    <source>
        <dbReference type="ARBA" id="ARBA00022448"/>
    </source>
</evidence>
<keyword evidence="9 10" id="KW-0472">Membrane</keyword>
<protein>
    <recommendedName>
        <fullName evidence="10">Protein-export membrane protein SecG</fullName>
    </recommendedName>
</protein>
<feature type="transmembrane region" description="Helical" evidence="10">
    <location>
        <begin position="6"/>
        <end position="25"/>
    </location>
</feature>
<comment type="function">
    <text evidence="10">Involved in protein export. Participates in an early event of protein translocation.</text>
</comment>
<feature type="transmembrane region" description="Helical" evidence="10">
    <location>
        <begin position="52"/>
        <end position="74"/>
    </location>
</feature>
<evidence type="ECO:0000256" key="2">
    <source>
        <dbReference type="ARBA" id="ARBA00008445"/>
    </source>
</evidence>
<dbReference type="EMBL" id="JNUP01000003">
    <property type="protein sequence ID" value="KGE73722.1"/>
    <property type="molecule type" value="Genomic_DNA"/>
</dbReference>
<dbReference type="GO" id="GO:0043952">
    <property type="term" value="P:protein transport by the Sec complex"/>
    <property type="evidence" value="ECO:0007669"/>
    <property type="project" value="TreeGrafter"/>
</dbReference>
<dbReference type="Proteomes" id="UP000029692">
    <property type="component" value="Unassembled WGS sequence"/>
</dbReference>
<comment type="caution">
    <text evidence="11">The sequence shown here is derived from an EMBL/GenBank/DDBJ whole genome shotgun (WGS) entry which is preliminary data.</text>
</comment>
<evidence type="ECO:0000313" key="11">
    <source>
        <dbReference type="EMBL" id="KGE73722.1"/>
    </source>
</evidence>
<dbReference type="GO" id="GO:0065002">
    <property type="term" value="P:intracellular protein transmembrane transport"/>
    <property type="evidence" value="ECO:0007669"/>
    <property type="project" value="TreeGrafter"/>
</dbReference>
<gene>
    <name evidence="11" type="ORF">DC28_00355</name>
</gene>
<accession>A0A098R4P2</accession>
<keyword evidence="8 10" id="KW-0811">Translocation</keyword>
<dbReference type="InterPro" id="IPR004692">
    <property type="entry name" value="SecG"/>
</dbReference>
<comment type="similarity">
    <text evidence="2 10">Belongs to the SecG family.</text>
</comment>
<name>A0A098R4P2_9SPIO</name>
<proteinExistence type="inferred from homology"/>
<dbReference type="AlphaFoldDB" id="A0A098R4P2"/>
<sequence length="113" mass="11896">MGILSILLLVIFALSAVLLVILVLVQDEQGEGLGGIFGGGGSGQIGNRKGNILTRATSILGFVFILSSLGLAWLNRTPDLGNVEAAARQQNAEQSVEWWNESQEAENSQGSAE</sequence>
<evidence type="ECO:0000256" key="4">
    <source>
        <dbReference type="ARBA" id="ARBA00022475"/>
    </source>
</evidence>